<evidence type="ECO:0000256" key="7">
    <source>
        <dbReference type="ARBA" id="ARBA00023136"/>
    </source>
</evidence>
<feature type="transmembrane region" description="Helical" evidence="8">
    <location>
        <begin position="16"/>
        <end position="34"/>
    </location>
</feature>
<dbReference type="GO" id="GO:0008320">
    <property type="term" value="F:protein transmembrane transporter activity"/>
    <property type="evidence" value="ECO:0007669"/>
    <property type="project" value="UniProtKB-UniRule"/>
</dbReference>
<organism evidence="9 10">
    <name type="scientific">Chrysochromulina tobinii</name>
    <dbReference type="NCBI Taxonomy" id="1460289"/>
    <lineage>
        <taxon>Eukaryota</taxon>
        <taxon>Haptista</taxon>
        <taxon>Haptophyta</taxon>
        <taxon>Prymnesiophyceae</taxon>
        <taxon>Prymnesiales</taxon>
        <taxon>Chrysochromulinaceae</taxon>
        <taxon>Chrysochromulina</taxon>
    </lineage>
</organism>
<comment type="subunit">
    <text evidence="8">Component of the TIM22 complex.</text>
</comment>
<name>A0A0M0JAT6_9EUKA</name>
<sequence>MPASAEVGVAERTLNYTAGGVVAGSLIGLASAAYSKPAVGEMSLAYVGKTTGGHAAMFAAMAGIFAATDTFLDQSRGHSALNSVAAGCAAGAVVGARQGDPTRAAFGCALFGTVQAFGALSLWSSGGGH</sequence>
<accession>A0A0M0JAT6</accession>
<dbReference type="InterPro" id="IPR039175">
    <property type="entry name" value="TIM22"/>
</dbReference>
<evidence type="ECO:0000313" key="9">
    <source>
        <dbReference type="EMBL" id="KOO23686.1"/>
    </source>
</evidence>
<feature type="transmembrane region" description="Helical" evidence="8">
    <location>
        <begin position="104"/>
        <end position="123"/>
    </location>
</feature>
<comment type="similarity">
    <text evidence="2 8">Belongs to the Tim17/Tim22/Tim23 family.</text>
</comment>
<dbReference type="EMBL" id="JWZX01003167">
    <property type="protein sequence ID" value="KOO23686.1"/>
    <property type="molecule type" value="Genomic_DNA"/>
</dbReference>
<evidence type="ECO:0000256" key="8">
    <source>
        <dbReference type="RuleBase" id="RU367038"/>
    </source>
</evidence>
<comment type="function">
    <text evidence="8">Essential core component of the TIM22 complex, a complex that mediates the import and insertion of multi-pass transmembrane proteins into the mitochondrial inner membrane. In the TIM22 complex, it constitutes the voltage-activated and signal-gated channel. Forms a twin-pore translocase that uses the membrane potential as external driving force in 2 voltage-dependent steps.</text>
</comment>
<evidence type="ECO:0000256" key="4">
    <source>
        <dbReference type="ARBA" id="ARBA00022792"/>
    </source>
</evidence>
<evidence type="ECO:0000256" key="3">
    <source>
        <dbReference type="ARBA" id="ARBA00022692"/>
    </source>
</evidence>
<dbReference type="PANTHER" id="PTHR14110:SF0">
    <property type="entry name" value="MITOCHONDRIAL IMPORT INNER MEMBRANE TRANSLOCASE SUBUNIT TIM22"/>
    <property type="match status" value="1"/>
</dbReference>
<keyword evidence="10" id="KW-1185">Reference proteome</keyword>
<reference evidence="10" key="1">
    <citation type="journal article" date="2015" name="PLoS Genet.">
        <title>Genome Sequence and Transcriptome Analyses of Chrysochromulina tobin: Metabolic Tools for Enhanced Algal Fitness in the Prominent Order Prymnesiales (Haptophyceae).</title>
        <authorList>
            <person name="Hovde B.T."/>
            <person name="Deodato C.R."/>
            <person name="Hunsperger H.M."/>
            <person name="Ryken S.A."/>
            <person name="Yost W."/>
            <person name="Jha R.K."/>
            <person name="Patterson J."/>
            <person name="Monnat R.J. Jr."/>
            <person name="Barlow S.B."/>
            <person name="Starkenburg S.R."/>
            <person name="Cattolico R.A."/>
        </authorList>
    </citation>
    <scope>NUCLEOTIDE SEQUENCE</scope>
    <source>
        <strain evidence="10">CCMP291</strain>
    </source>
</reference>
<evidence type="ECO:0000256" key="5">
    <source>
        <dbReference type="ARBA" id="ARBA00022989"/>
    </source>
</evidence>
<keyword evidence="4 8" id="KW-0999">Mitochondrion inner membrane</keyword>
<keyword evidence="7 8" id="KW-0472">Membrane</keyword>
<dbReference type="Proteomes" id="UP000037460">
    <property type="component" value="Unassembled WGS sequence"/>
</dbReference>
<evidence type="ECO:0000313" key="10">
    <source>
        <dbReference type="Proteomes" id="UP000037460"/>
    </source>
</evidence>
<dbReference type="GO" id="GO:0030943">
    <property type="term" value="F:mitochondrion targeting sequence binding"/>
    <property type="evidence" value="ECO:0007669"/>
    <property type="project" value="TreeGrafter"/>
</dbReference>
<protein>
    <recommendedName>
        <fullName evidence="8">Mitochondrial import inner membrane translocase subunit TIM22</fullName>
    </recommendedName>
</protein>
<dbReference type="GO" id="GO:0045039">
    <property type="term" value="P:protein insertion into mitochondrial inner membrane"/>
    <property type="evidence" value="ECO:0007669"/>
    <property type="project" value="UniProtKB-UniRule"/>
</dbReference>
<evidence type="ECO:0000256" key="1">
    <source>
        <dbReference type="ARBA" id="ARBA00004448"/>
    </source>
</evidence>
<feature type="transmembrane region" description="Helical" evidence="8">
    <location>
        <begin position="46"/>
        <end position="67"/>
    </location>
</feature>
<evidence type="ECO:0000256" key="6">
    <source>
        <dbReference type="ARBA" id="ARBA00023128"/>
    </source>
</evidence>
<gene>
    <name evidence="9" type="ORF">Ctob_004076</name>
</gene>
<dbReference type="PANTHER" id="PTHR14110">
    <property type="entry name" value="MITOCHONDRIAL IMPORT INNER MEMBRANE TRANSLOCASE SUBUNIT TIM22"/>
    <property type="match status" value="1"/>
</dbReference>
<evidence type="ECO:0000256" key="2">
    <source>
        <dbReference type="ARBA" id="ARBA00008444"/>
    </source>
</evidence>
<comment type="caution">
    <text evidence="9">The sequence shown here is derived from an EMBL/GenBank/DDBJ whole genome shotgun (WGS) entry which is preliminary data.</text>
</comment>
<keyword evidence="8" id="KW-0811">Translocation</keyword>
<keyword evidence="8" id="KW-0813">Transport</keyword>
<dbReference type="GO" id="GO:0042721">
    <property type="term" value="C:TIM22 mitochondrial import inner membrane insertion complex"/>
    <property type="evidence" value="ECO:0007669"/>
    <property type="project" value="UniProtKB-UniRule"/>
</dbReference>
<keyword evidence="3 8" id="KW-0812">Transmembrane</keyword>
<dbReference type="AlphaFoldDB" id="A0A0M0JAT6"/>
<comment type="subcellular location">
    <subcellularLocation>
        <location evidence="1 8">Mitochondrion inner membrane</location>
        <topology evidence="1 8">Multi-pass membrane protein</topology>
    </subcellularLocation>
</comment>
<keyword evidence="6 8" id="KW-0496">Mitochondrion</keyword>
<dbReference type="Pfam" id="PF02466">
    <property type="entry name" value="Tim17"/>
    <property type="match status" value="1"/>
</dbReference>
<keyword evidence="5 8" id="KW-1133">Transmembrane helix</keyword>
<keyword evidence="8" id="KW-0653">Protein transport</keyword>
<proteinExistence type="inferred from homology"/>